<evidence type="ECO:0000256" key="1">
    <source>
        <dbReference type="ARBA" id="ARBA00010854"/>
    </source>
</evidence>
<dbReference type="GO" id="GO:0008705">
    <property type="term" value="F:methionine synthase activity"/>
    <property type="evidence" value="ECO:0007669"/>
    <property type="project" value="TreeGrafter"/>
</dbReference>
<dbReference type="PROSITE" id="PS51337">
    <property type="entry name" value="B12_BINDING_NTER"/>
    <property type="match status" value="1"/>
</dbReference>
<dbReference type="GO" id="GO:0046653">
    <property type="term" value="P:tetrahydrofolate metabolic process"/>
    <property type="evidence" value="ECO:0007669"/>
    <property type="project" value="TreeGrafter"/>
</dbReference>
<dbReference type="Gene3D" id="3.40.50.280">
    <property type="entry name" value="Cobalamin-binding domain"/>
    <property type="match status" value="1"/>
</dbReference>
<dbReference type="InterPro" id="IPR012741">
    <property type="entry name" value="Corrinoid_p"/>
</dbReference>
<dbReference type="CDD" id="cd02070">
    <property type="entry name" value="corrinoid_protein_B12-BD"/>
    <property type="match status" value="1"/>
</dbReference>
<dbReference type="InterPro" id="IPR050554">
    <property type="entry name" value="Met_Synthase/Corrinoid"/>
</dbReference>
<dbReference type="EMBL" id="JADPIE010000010">
    <property type="protein sequence ID" value="MBF8438164.1"/>
    <property type="molecule type" value="Genomic_DNA"/>
</dbReference>
<dbReference type="GO" id="GO:0031419">
    <property type="term" value="F:cobalamin binding"/>
    <property type="evidence" value="ECO:0007669"/>
    <property type="project" value="InterPro"/>
</dbReference>
<name>A0A931FAZ3_9FIRM</name>
<dbReference type="FunFam" id="3.40.50.280:FF:000003">
    <property type="entry name" value="Dimethylamine methyltransferase corrinoid protein"/>
    <property type="match status" value="1"/>
</dbReference>
<organism evidence="6 7">
    <name type="scientific">Halonatronomonas betaini</name>
    <dbReference type="NCBI Taxonomy" id="2778430"/>
    <lineage>
        <taxon>Bacteria</taxon>
        <taxon>Bacillati</taxon>
        <taxon>Bacillota</taxon>
        <taxon>Clostridia</taxon>
        <taxon>Halanaerobiales</taxon>
        <taxon>Halarsenatibacteraceae</taxon>
        <taxon>Halonatronomonas</taxon>
    </lineage>
</organism>
<dbReference type="AlphaFoldDB" id="A0A931FAZ3"/>
<evidence type="ECO:0000313" key="7">
    <source>
        <dbReference type="Proteomes" id="UP000621436"/>
    </source>
</evidence>
<proteinExistence type="inferred from homology"/>
<protein>
    <submittedName>
        <fullName evidence="6">Corrinoid protein</fullName>
    </submittedName>
</protein>
<dbReference type="NCBIfam" id="TIGR02370">
    <property type="entry name" value="pyl_corrinoid"/>
    <property type="match status" value="1"/>
</dbReference>
<dbReference type="SUPFAM" id="SSF52242">
    <property type="entry name" value="Cobalamin (vitamin B12)-binding domain"/>
    <property type="match status" value="1"/>
</dbReference>
<dbReference type="GO" id="GO:0015948">
    <property type="term" value="P:methanogenesis"/>
    <property type="evidence" value="ECO:0007669"/>
    <property type="project" value="InterPro"/>
</dbReference>
<evidence type="ECO:0000256" key="2">
    <source>
        <dbReference type="ARBA" id="ARBA00022723"/>
    </source>
</evidence>
<dbReference type="InterPro" id="IPR036724">
    <property type="entry name" value="Cobalamin-bd_sf"/>
</dbReference>
<dbReference type="GO" id="GO:0005829">
    <property type="term" value="C:cytosol"/>
    <property type="evidence" value="ECO:0007669"/>
    <property type="project" value="TreeGrafter"/>
</dbReference>
<dbReference type="Pfam" id="PF02310">
    <property type="entry name" value="B12-binding"/>
    <property type="match status" value="1"/>
</dbReference>
<dbReference type="SUPFAM" id="SSF47644">
    <property type="entry name" value="Methionine synthase domain"/>
    <property type="match status" value="1"/>
</dbReference>
<evidence type="ECO:0000256" key="3">
    <source>
        <dbReference type="ARBA" id="ARBA00023285"/>
    </source>
</evidence>
<evidence type="ECO:0000259" key="4">
    <source>
        <dbReference type="PROSITE" id="PS51332"/>
    </source>
</evidence>
<feature type="domain" description="B12-binding" evidence="4">
    <location>
        <begin position="88"/>
        <end position="212"/>
    </location>
</feature>
<dbReference type="PROSITE" id="PS51332">
    <property type="entry name" value="B12_BINDING"/>
    <property type="match status" value="1"/>
</dbReference>
<dbReference type="InterPro" id="IPR036594">
    <property type="entry name" value="Meth_synthase_dom"/>
</dbReference>
<dbReference type="RefSeq" id="WP_270455265.1">
    <property type="nucleotide sequence ID" value="NZ_JADPIE010000010.1"/>
</dbReference>
<comment type="caution">
    <text evidence="6">The sequence shown here is derived from an EMBL/GenBank/DDBJ whole genome shotgun (WGS) entry which is preliminary data.</text>
</comment>
<dbReference type="InterPro" id="IPR006158">
    <property type="entry name" value="Cobalamin-bd"/>
</dbReference>
<comment type="similarity">
    <text evidence="1">Belongs to the methylamine corrinoid protein family.</text>
</comment>
<evidence type="ECO:0000259" key="5">
    <source>
        <dbReference type="PROSITE" id="PS51337"/>
    </source>
</evidence>
<accession>A0A931FAZ3</accession>
<dbReference type="GO" id="GO:0050897">
    <property type="term" value="F:cobalt ion binding"/>
    <property type="evidence" value="ECO:0007669"/>
    <property type="project" value="InterPro"/>
</dbReference>
<keyword evidence="7" id="KW-1185">Reference proteome</keyword>
<keyword evidence="2" id="KW-0479">Metal-binding</keyword>
<dbReference type="Proteomes" id="UP000621436">
    <property type="component" value="Unassembled WGS sequence"/>
</dbReference>
<dbReference type="GO" id="GO:0050667">
    <property type="term" value="P:homocysteine metabolic process"/>
    <property type="evidence" value="ECO:0007669"/>
    <property type="project" value="TreeGrafter"/>
</dbReference>
<reference evidence="6" key="1">
    <citation type="submission" date="2020-11" db="EMBL/GenBank/DDBJ databases">
        <title>Halonatronomonas betainensis gen. nov., sp. nov. a novel haloalkaliphilic representative of the family Halanaerobiacae capable of betaine degradation.</title>
        <authorList>
            <person name="Boltyanskaya Y."/>
            <person name="Kevbrin V."/>
            <person name="Detkova E."/>
            <person name="Grouzdev D.S."/>
            <person name="Koziaeva V."/>
            <person name="Zhilina T."/>
        </authorList>
    </citation>
    <scope>NUCLEOTIDE SEQUENCE</scope>
    <source>
        <strain evidence="6">Z-7014</strain>
    </source>
</reference>
<dbReference type="PANTHER" id="PTHR45833">
    <property type="entry name" value="METHIONINE SYNTHASE"/>
    <property type="match status" value="1"/>
</dbReference>
<sequence length="212" mass="22732">MADFEKLSESVIKGEEEKVKELVQEAIDEGLEPSEIINQGLISGMNVVGKRFKEGDMFVPEVLLSARSMKGGMELVKPLLVEGEMEEAGKVILGTVEGDLHDIGKNLVGMMMESGGLEVINLGTDVTAAEFAEAVREHKPDVLGMSALLTTTMLEMQNTIEVLIEEGLRDSVKIIVGGAPVTKEFADEIGADGWAPDAASAKDLVFELAEVN</sequence>
<evidence type="ECO:0000313" key="6">
    <source>
        <dbReference type="EMBL" id="MBF8438164.1"/>
    </source>
</evidence>
<keyword evidence="3" id="KW-0170">Cobalt</keyword>
<dbReference type="InterPro" id="IPR003759">
    <property type="entry name" value="Cbl-bd_cap"/>
</dbReference>
<gene>
    <name evidence="6" type="ORF">I0Q91_13810</name>
</gene>
<dbReference type="PANTHER" id="PTHR45833:SF1">
    <property type="entry name" value="METHIONINE SYNTHASE"/>
    <property type="match status" value="1"/>
</dbReference>
<feature type="domain" description="B12-binding N-terminal" evidence="5">
    <location>
        <begin position="1"/>
        <end position="88"/>
    </location>
</feature>
<dbReference type="Gene3D" id="1.10.1240.10">
    <property type="entry name" value="Methionine synthase domain"/>
    <property type="match status" value="1"/>
</dbReference>
<dbReference type="SMART" id="SM01018">
    <property type="entry name" value="B12-binding_2"/>
    <property type="match status" value="1"/>
</dbReference>
<dbReference type="Pfam" id="PF02607">
    <property type="entry name" value="B12-binding_2"/>
    <property type="match status" value="1"/>
</dbReference>